<keyword evidence="3" id="KW-1185">Reference proteome</keyword>
<keyword evidence="2" id="KW-0223">Dioxygenase</keyword>
<accession>A0A402A0T5</accession>
<keyword evidence="2" id="KW-0560">Oxidoreductase</keyword>
<dbReference type="RefSeq" id="WP_126580319.1">
    <property type="nucleotide sequence ID" value="NZ_BIFR01000001.1"/>
</dbReference>
<dbReference type="EMBL" id="BIFR01000001">
    <property type="protein sequence ID" value="GCE12724.1"/>
    <property type="molecule type" value="Genomic_DNA"/>
</dbReference>
<sequence length="128" mass="14414">MELYGVRLLVSDFSASVHFWRDIMKFSAQFLDEELGYAYFDLGKVGLELHQQDVFAEAIGETTPVPLPRERQVILDFKVENVDATYAELVALGATSISQPTDRPAWRARTAHIADPDGHLLEIYTSLT</sequence>
<dbReference type="InterPro" id="IPR029068">
    <property type="entry name" value="Glyas_Bleomycin-R_OHBP_Dase"/>
</dbReference>
<evidence type="ECO:0000313" key="2">
    <source>
        <dbReference type="EMBL" id="GCE12724.1"/>
    </source>
</evidence>
<gene>
    <name evidence="2" type="ORF">KTT_25830</name>
</gene>
<dbReference type="PANTHER" id="PTHR36503:SF1">
    <property type="entry name" value="BLR2520 PROTEIN"/>
    <property type="match status" value="1"/>
</dbReference>
<dbReference type="InterPro" id="IPR004360">
    <property type="entry name" value="Glyas_Fos-R_dOase_dom"/>
</dbReference>
<reference evidence="3" key="1">
    <citation type="submission" date="2018-12" db="EMBL/GenBank/DDBJ databases">
        <title>Tengunoibacter tsumagoiensis gen. nov., sp. nov., Dictyobacter kobayashii sp. nov., D. alpinus sp. nov., and D. joshuensis sp. nov. and description of Dictyobacteraceae fam. nov. within the order Ktedonobacterales isolated from Tengu-no-mugimeshi.</title>
        <authorList>
            <person name="Wang C.M."/>
            <person name="Zheng Y."/>
            <person name="Sakai Y."/>
            <person name="Toyoda A."/>
            <person name="Minakuchi Y."/>
            <person name="Abe K."/>
            <person name="Yokota A."/>
            <person name="Yabe S."/>
        </authorList>
    </citation>
    <scope>NUCLEOTIDE SEQUENCE [LARGE SCALE GENOMIC DNA]</scope>
    <source>
        <strain evidence="3">Uno3</strain>
    </source>
</reference>
<proteinExistence type="predicted"/>
<dbReference type="AlphaFoldDB" id="A0A402A0T5"/>
<name>A0A402A0T5_9CHLR</name>
<comment type="caution">
    <text evidence="2">The sequence shown here is derived from an EMBL/GenBank/DDBJ whole genome shotgun (WGS) entry which is preliminary data.</text>
</comment>
<organism evidence="2 3">
    <name type="scientific">Tengunoibacter tsumagoiensis</name>
    <dbReference type="NCBI Taxonomy" id="2014871"/>
    <lineage>
        <taxon>Bacteria</taxon>
        <taxon>Bacillati</taxon>
        <taxon>Chloroflexota</taxon>
        <taxon>Ktedonobacteria</taxon>
        <taxon>Ktedonobacterales</taxon>
        <taxon>Dictyobacteraceae</taxon>
        <taxon>Tengunoibacter</taxon>
    </lineage>
</organism>
<feature type="domain" description="VOC" evidence="1">
    <location>
        <begin position="2"/>
        <end position="126"/>
    </location>
</feature>
<dbReference type="Gene3D" id="3.10.180.10">
    <property type="entry name" value="2,3-Dihydroxybiphenyl 1,2-Dioxygenase, domain 1"/>
    <property type="match status" value="1"/>
</dbReference>
<dbReference type="PROSITE" id="PS51819">
    <property type="entry name" value="VOC"/>
    <property type="match status" value="1"/>
</dbReference>
<dbReference type="Proteomes" id="UP000287352">
    <property type="component" value="Unassembled WGS sequence"/>
</dbReference>
<dbReference type="PANTHER" id="PTHR36503">
    <property type="entry name" value="BLR2520 PROTEIN"/>
    <property type="match status" value="1"/>
</dbReference>
<dbReference type="Pfam" id="PF00903">
    <property type="entry name" value="Glyoxalase"/>
    <property type="match status" value="1"/>
</dbReference>
<dbReference type="InterPro" id="IPR037523">
    <property type="entry name" value="VOC_core"/>
</dbReference>
<evidence type="ECO:0000259" key="1">
    <source>
        <dbReference type="PROSITE" id="PS51819"/>
    </source>
</evidence>
<dbReference type="SUPFAM" id="SSF54593">
    <property type="entry name" value="Glyoxalase/Bleomycin resistance protein/Dihydroxybiphenyl dioxygenase"/>
    <property type="match status" value="1"/>
</dbReference>
<dbReference type="GO" id="GO:0051213">
    <property type="term" value="F:dioxygenase activity"/>
    <property type="evidence" value="ECO:0007669"/>
    <property type="project" value="UniProtKB-KW"/>
</dbReference>
<protein>
    <submittedName>
        <fullName evidence="2">Glyoxalase/bleomycin resistance/dioxygenase family protein</fullName>
    </submittedName>
</protein>
<evidence type="ECO:0000313" key="3">
    <source>
        <dbReference type="Proteomes" id="UP000287352"/>
    </source>
</evidence>
<dbReference type="OrthoDB" id="9796521at2"/>